<dbReference type="Gene3D" id="3.40.50.150">
    <property type="entry name" value="Vaccinia Virus protein VP39"/>
    <property type="match status" value="1"/>
</dbReference>
<evidence type="ECO:0000259" key="7">
    <source>
        <dbReference type="Pfam" id="PF07669"/>
    </source>
</evidence>
<dbReference type="GO" id="GO:0009007">
    <property type="term" value="F:site-specific DNA-methyltransferase (adenine-specific) activity"/>
    <property type="evidence" value="ECO:0007669"/>
    <property type="project" value="UniProtKB-EC"/>
</dbReference>
<dbReference type="EMBL" id="JPLY01000005">
    <property type="protein sequence ID" value="KFC19106.1"/>
    <property type="molecule type" value="Genomic_DNA"/>
</dbReference>
<comment type="catalytic activity">
    <reaction evidence="6">
        <text>a 2'-deoxyadenosine in DNA + S-adenosyl-L-methionine = an N(6)-methyl-2'-deoxyadenosine in DNA + S-adenosyl-L-homocysteine + H(+)</text>
        <dbReference type="Rhea" id="RHEA:15197"/>
        <dbReference type="Rhea" id="RHEA-COMP:12418"/>
        <dbReference type="Rhea" id="RHEA-COMP:12419"/>
        <dbReference type="ChEBI" id="CHEBI:15378"/>
        <dbReference type="ChEBI" id="CHEBI:57856"/>
        <dbReference type="ChEBI" id="CHEBI:59789"/>
        <dbReference type="ChEBI" id="CHEBI:90615"/>
        <dbReference type="ChEBI" id="CHEBI:90616"/>
        <dbReference type="EC" id="2.1.1.72"/>
    </reaction>
</comment>
<dbReference type="InterPro" id="IPR002052">
    <property type="entry name" value="DNA_methylase_N6_adenine_CS"/>
</dbReference>
<evidence type="ECO:0000256" key="1">
    <source>
        <dbReference type="ARBA" id="ARBA00006594"/>
    </source>
</evidence>
<protein>
    <recommendedName>
        <fullName evidence="2">site-specific DNA-methyltransferase (adenine-specific)</fullName>
        <ecNumber evidence="2">2.1.1.72</ecNumber>
    </recommendedName>
</protein>
<comment type="caution">
    <text evidence="8">The sequence shown here is derived from an EMBL/GenBank/DDBJ whole genome shotgun (WGS) entry which is preliminary data.</text>
</comment>
<evidence type="ECO:0000256" key="6">
    <source>
        <dbReference type="ARBA" id="ARBA00047942"/>
    </source>
</evidence>
<keyword evidence="3" id="KW-0489">Methyltransferase</keyword>
<reference evidence="8 9" key="1">
    <citation type="submission" date="2014-07" db="EMBL/GenBank/DDBJ databases">
        <title>Epilithonimonas lactis LMG 22401 Genome.</title>
        <authorList>
            <person name="Pipes S.E."/>
            <person name="Stropko S.J."/>
        </authorList>
    </citation>
    <scope>NUCLEOTIDE SEQUENCE [LARGE SCALE GENOMIC DNA]</scope>
    <source>
        <strain evidence="8 9">LMG 24401</strain>
    </source>
</reference>
<keyword evidence="5" id="KW-0949">S-adenosyl-L-methionine</keyword>
<dbReference type="EC" id="2.1.1.72" evidence="2"/>
<name>A0A085B9G1_9FLAO</name>
<evidence type="ECO:0000256" key="2">
    <source>
        <dbReference type="ARBA" id="ARBA00011900"/>
    </source>
</evidence>
<dbReference type="PROSITE" id="PS00092">
    <property type="entry name" value="N6_MTASE"/>
    <property type="match status" value="1"/>
</dbReference>
<dbReference type="eggNOG" id="COG0827">
    <property type="taxonomic scope" value="Bacteria"/>
</dbReference>
<evidence type="ECO:0000256" key="3">
    <source>
        <dbReference type="ARBA" id="ARBA00022603"/>
    </source>
</evidence>
<dbReference type="STRING" id="421072.SAMN04488097_3398"/>
<dbReference type="InterPro" id="IPR050953">
    <property type="entry name" value="N4_N6_ade-DNA_methylase"/>
</dbReference>
<dbReference type="PANTHER" id="PTHR33841">
    <property type="entry name" value="DNA METHYLTRANSFERASE YEEA-RELATED"/>
    <property type="match status" value="1"/>
</dbReference>
<evidence type="ECO:0000256" key="4">
    <source>
        <dbReference type="ARBA" id="ARBA00022679"/>
    </source>
</evidence>
<dbReference type="PRINTS" id="PR00507">
    <property type="entry name" value="N12N6MTFRASE"/>
</dbReference>
<sequence>MLAVLNNTDKDPSKTLVSGRVMAKAWVKQFEDEVRLPTVQYFMQRVINSYWNSNRNFSLQSFPIQLSRIELPFVEFDDSIEAVANVIGKAAAELDVIKASYELGNLYTSILPEKMRSDNGVFYTPPALTDRLLNGVESAGVDWASCSVADPACGGGAFLAPIALRILSAIHYLSPEEQLQHLEQNLMGYEIDPFSAWLTEIFLQIAVKDIMNLAGRRIKSMVTICDTITFFSNKANRRAFDVVIGNPPYGKLTLTKEVREEYEDSLFGHANLYGIFTHLAINLVKPGGVIGYLTPTSYLSGEYFKKLRMFIRKETSPVTIDFVAGRKGVFEDVLQETLLAVYKKKSQLSDEIPVVEISEIATLPNGKLKISSAGKYELPIDKGSPWILPRNIKHAKIVASMSNMNDSLVTYGYKVSTGQLVWNRHKKQLSDKKNGNSFPIIWAEAVSKDGNFQLKAEKKNHKKWFQSKDGEDFLKTKNSCVLLQRTTSKEQEKRLITSVLPDELIEKYTAVIIENHLNMIIATVANPLVNLKTLSTFLNSRVVNDAFTTISGSVAVSAYELESLPLPEPLKLKRLNTLINNNASSDLIEKECTKIYNKN</sequence>
<dbReference type="SUPFAM" id="SSF53335">
    <property type="entry name" value="S-adenosyl-L-methionine-dependent methyltransferases"/>
    <property type="match status" value="1"/>
</dbReference>
<dbReference type="PANTHER" id="PTHR33841:SF5">
    <property type="entry name" value="DNA METHYLASE (MODIFICATION METHYLASE) (METHYLTRANSFERASE)-RELATED"/>
    <property type="match status" value="1"/>
</dbReference>
<dbReference type="Pfam" id="PF07669">
    <property type="entry name" value="Eco57I"/>
    <property type="match status" value="1"/>
</dbReference>
<feature type="domain" description="Type II methyltransferase M.TaqI-like" evidence="7">
    <location>
        <begin position="185"/>
        <end position="330"/>
    </location>
</feature>
<dbReference type="GO" id="GO:0003676">
    <property type="term" value="F:nucleic acid binding"/>
    <property type="evidence" value="ECO:0007669"/>
    <property type="project" value="InterPro"/>
</dbReference>
<dbReference type="GO" id="GO:0006304">
    <property type="term" value="P:DNA modification"/>
    <property type="evidence" value="ECO:0007669"/>
    <property type="project" value="InterPro"/>
</dbReference>
<evidence type="ECO:0000256" key="5">
    <source>
        <dbReference type="ARBA" id="ARBA00022691"/>
    </source>
</evidence>
<dbReference type="InterPro" id="IPR029063">
    <property type="entry name" value="SAM-dependent_MTases_sf"/>
</dbReference>
<accession>A0A085B9G1</accession>
<keyword evidence="4" id="KW-0808">Transferase</keyword>
<evidence type="ECO:0000313" key="8">
    <source>
        <dbReference type="EMBL" id="KFC19106.1"/>
    </source>
</evidence>
<proteinExistence type="inferred from homology"/>
<dbReference type="Proteomes" id="UP000028623">
    <property type="component" value="Unassembled WGS sequence"/>
</dbReference>
<dbReference type="AlphaFoldDB" id="A0A085B9G1"/>
<comment type="similarity">
    <text evidence="1">Belongs to the N(4)/N(6)-methyltransferase family.</text>
</comment>
<organism evidence="8 9">
    <name type="scientific">Epilithonimonas lactis</name>
    <dbReference type="NCBI Taxonomy" id="421072"/>
    <lineage>
        <taxon>Bacteria</taxon>
        <taxon>Pseudomonadati</taxon>
        <taxon>Bacteroidota</taxon>
        <taxon>Flavobacteriia</taxon>
        <taxon>Flavobacteriales</taxon>
        <taxon>Weeksellaceae</taxon>
        <taxon>Chryseobacterium group</taxon>
        <taxon>Epilithonimonas</taxon>
    </lineage>
</organism>
<gene>
    <name evidence="8" type="ORF">IO89_16480</name>
</gene>
<keyword evidence="9" id="KW-1185">Reference proteome</keyword>
<dbReference type="GO" id="GO:0032259">
    <property type="term" value="P:methylation"/>
    <property type="evidence" value="ECO:0007669"/>
    <property type="project" value="UniProtKB-KW"/>
</dbReference>
<dbReference type="InterPro" id="IPR011639">
    <property type="entry name" value="MethylTrfase_TaqI-like_dom"/>
</dbReference>
<evidence type="ECO:0000313" key="9">
    <source>
        <dbReference type="Proteomes" id="UP000028623"/>
    </source>
</evidence>